<name>A0A2K8UGN0_9GAMM</name>
<accession>A0A2K8UGN0</accession>
<evidence type="ECO:0008006" key="3">
    <source>
        <dbReference type="Google" id="ProtNLM"/>
    </source>
</evidence>
<dbReference type="Pfam" id="PF14103">
    <property type="entry name" value="DUF4276"/>
    <property type="match status" value="1"/>
</dbReference>
<dbReference type="Proteomes" id="UP000232638">
    <property type="component" value="Chromosome"/>
</dbReference>
<organism evidence="1 2">
    <name type="scientific">Candidatus Thiodictyon syntrophicum</name>
    <dbReference type="NCBI Taxonomy" id="1166950"/>
    <lineage>
        <taxon>Bacteria</taxon>
        <taxon>Pseudomonadati</taxon>
        <taxon>Pseudomonadota</taxon>
        <taxon>Gammaproteobacteria</taxon>
        <taxon>Chromatiales</taxon>
        <taxon>Chromatiaceae</taxon>
        <taxon>Thiodictyon</taxon>
    </lineage>
</organism>
<dbReference type="InterPro" id="IPR025455">
    <property type="entry name" value="DUF4276"/>
</dbReference>
<proteinExistence type="predicted"/>
<dbReference type="EMBL" id="CP020370">
    <property type="protein sequence ID" value="AUB84687.1"/>
    <property type="molecule type" value="Genomic_DNA"/>
</dbReference>
<keyword evidence="2" id="KW-1185">Reference proteome</keyword>
<dbReference type="KEGG" id="tsy:THSYN_07535"/>
<protein>
    <recommendedName>
        <fullName evidence="3">DUF4276 family protein</fullName>
    </recommendedName>
</protein>
<reference evidence="1 2" key="1">
    <citation type="submission" date="2017-03" db="EMBL/GenBank/DDBJ databases">
        <title>Complete genome sequence of Candidatus 'Thiodictyon syntrophicum' sp. nov. strain Cad16T, a photolithoautotroph purple sulfur bacterium isolated from an alpine meromictic lake.</title>
        <authorList>
            <person name="Luedin S.M."/>
            <person name="Pothier J.F."/>
            <person name="Danza F."/>
            <person name="Storelli N."/>
            <person name="Wittwer M."/>
            <person name="Tonolla M."/>
        </authorList>
    </citation>
    <scope>NUCLEOTIDE SEQUENCE [LARGE SCALE GENOMIC DNA]</scope>
    <source>
        <strain evidence="1 2">Cad16T</strain>
    </source>
</reference>
<evidence type="ECO:0000313" key="2">
    <source>
        <dbReference type="Proteomes" id="UP000232638"/>
    </source>
</evidence>
<evidence type="ECO:0000313" key="1">
    <source>
        <dbReference type="EMBL" id="AUB84687.1"/>
    </source>
</evidence>
<dbReference type="AlphaFoldDB" id="A0A2K8UGN0"/>
<sequence>MQTVASIVEGDGEVSALPVLLRRLGEWLTPDVYTEIATPIRVRREQFLNKDDVFSRHLKLAAAKCGETGWVLILLDADDDCPATRGPEILDRARRVVPHRSVSVVLANHEYEAWFLAAAQSLDGQRGFRFDPADGVDPEVPRNAKGWIGHRMVGGVYREITDQPALTARMDLDQARARSRSFRKLCSEWSRQLGQPPEHVAGP</sequence>
<gene>
    <name evidence="1" type="ORF">THSYN_07535</name>
</gene>
<dbReference type="OrthoDB" id="1491662at2"/>